<proteinExistence type="predicted"/>
<keyword evidence="6" id="KW-1185">Reference proteome</keyword>
<dbReference type="GO" id="GO:1990961">
    <property type="term" value="P:xenobiotic detoxification by transmembrane export across the plasma membrane"/>
    <property type="evidence" value="ECO:0007669"/>
    <property type="project" value="InterPro"/>
</dbReference>
<dbReference type="GO" id="GO:1990195">
    <property type="term" value="C:macrolide transmembrane transporter complex"/>
    <property type="evidence" value="ECO:0007669"/>
    <property type="project" value="InterPro"/>
</dbReference>
<gene>
    <name evidence="5" type="ORF">CSC94_11075</name>
</gene>
<evidence type="ECO:0000313" key="6">
    <source>
        <dbReference type="Proteomes" id="UP000221168"/>
    </source>
</evidence>
<dbReference type="GO" id="GO:0019898">
    <property type="term" value="C:extrinsic component of membrane"/>
    <property type="evidence" value="ECO:0007669"/>
    <property type="project" value="InterPro"/>
</dbReference>
<evidence type="ECO:0000313" key="5">
    <source>
        <dbReference type="EMBL" id="PHP67083.1"/>
    </source>
</evidence>
<dbReference type="EMBL" id="PDVP01000005">
    <property type="protein sequence ID" value="PHP67083.1"/>
    <property type="molecule type" value="Genomic_DNA"/>
</dbReference>
<dbReference type="InterPro" id="IPR030190">
    <property type="entry name" value="MacA_alpha-hairpin_sf"/>
</dbReference>
<comment type="subcellular location">
    <subcellularLocation>
        <location evidence="1">Cell envelope</location>
    </subcellularLocation>
</comment>
<dbReference type="Pfam" id="PF25989">
    <property type="entry name" value="YknX_C"/>
    <property type="match status" value="1"/>
</dbReference>
<dbReference type="Proteomes" id="UP000221168">
    <property type="component" value="Unassembled WGS sequence"/>
</dbReference>
<reference evidence="5 6" key="1">
    <citation type="submission" date="2017-10" db="EMBL/GenBank/DDBJ databases">
        <title>Sedimentibacterium mangrovi gen. nov., sp. nov., a novel member of family Phyllobacteriacea isolated from mangrove sediment.</title>
        <authorList>
            <person name="Liao H."/>
            <person name="Tian Y."/>
        </authorList>
    </citation>
    <scope>NUCLEOTIDE SEQUENCE [LARGE SCALE GENOMIC DNA]</scope>
    <source>
        <strain evidence="5 6">X9-2-2</strain>
    </source>
</reference>
<dbReference type="InterPro" id="IPR058637">
    <property type="entry name" value="YknX-like_C"/>
</dbReference>
<dbReference type="Gene3D" id="2.40.50.100">
    <property type="match status" value="1"/>
</dbReference>
<dbReference type="Gene3D" id="2.40.420.20">
    <property type="match status" value="1"/>
</dbReference>
<dbReference type="OrthoDB" id="9791520at2"/>
<evidence type="ECO:0000259" key="4">
    <source>
        <dbReference type="Pfam" id="PF25989"/>
    </source>
</evidence>
<evidence type="ECO:0000256" key="2">
    <source>
        <dbReference type="ARBA" id="ARBA00023054"/>
    </source>
</evidence>
<dbReference type="Gene3D" id="6.10.140.1990">
    <property type="match status" value="1"/>
</dbReference>
<dbReference type="InterPro" id="IPR050465">
    <property type="entry name" value="UPF0194_transport"/>
</dbReference>
<dbReference type="GO" id="GO:0030313">
    <property type="term" value="C:cell envelope"/>
    <property type="evidence" value="ECO:0007669"/>
    <property type="project" value="UniProtKB-SubCell"/>
</dbReference>
<evidence type="ECO:0000256" key="1">
    <source>
        <dbReference type="ARBA" id="ARBA00004196"/>
    </source>
</evidence>
<dbReference type="PANTHER" id="PTHR32347:SF29">
    <property type="entry name" value="UPF0194 MEMBRANE PROTEIN YBHG"/>
    <property type="match status" value="1"/>
</dbReference>
<protein>
    <submittedName>
        <fullName evidence="5">RND transporter</fullName>
    </submittedName>
</protein>
<dbReference type="RefSeq" id="WP_099306403.1">
    <property type="nucleotide sequence ID" value="NZ_PDVP01000005.1"/>
</dbReference>
<sequence>MARHWLRNIIMLAAVLAMAAGFWWALQPHPVAVDMVDVKRGPMTVTIEEDGETRVKQIYRISAPVAGNVGRSLLEVGDPVKAGETVVATINPVTPPIIDERTRAEARARVDAARAAIAVAEAQAESARAALDLATSEQDRAMRLAKQGTIAESRLESARIDVDVKKAAVQSAEAQVTLRKSELASARAALIQPGDQVLKEPGDDCCYRIRSPADGVVLSLAVKSEQVVQAGVELASVGDPSKLEVVAELLSSDATQVQPGARATITGWGGEPVPAILRRVDPAGFTKVSALGIEEKRVNAILDLDKAEPALGHGFRVRVALETWSEPDVLAVPIAALFRTGGDWTVFVVEDGRAHIRTVTLGRMNNDRAQVLSGLKEGETVITYPGDQVADGVMVEKR</sequence>
<dbReference type="AlphaFoldDB" id="A0A2G1QNI1"/>
<accession>A0A2G1QNI1</accession>
<feature type="coiled-coil region" evidence="3">
    <location>
        <begin position="103"/>
        <end position="175"/>
    </location>
</feature>
<organism evidence="5 6">
    <name type="scientific">Zhengella mangrovi</name>
    <dbReference type="NCBI Taxonomy" id="1982044"/>
    <lineage>
        <taxon>Bacteria</taxon>
        <taxon>Pseudomonadati</taxon>
        <taxon>Pseudomonadota</taxon>
        <taxon>Alphaproteobacteria</taxon>
        <taxon>Hyphomicrobiales</taxon>
        <taxon>Notoacmeibacteraceae</taxon>
        <taxon>Zhengella</taxon>
    </lineage>
</organism>
<comment type="caution">
    <text evidence="5">The sequence shown here is derived from an EMBL/GenBank/DDBJ whole genome shotgun (WGS) entry which is preliminary data.</text>
</comment>
<evidence type="ECO:0000256" key="3">
    <source>
        <dbReference type="SAM" id="Coils"/>
    </source>
</evidence>
<keyword evidence="2 3" id="KW-0175">Coiled coil</keyword>
<name>A0A2G1QNI1_9HYPH</name>
<feature type="domain" description="YknX-like C-terminal permuted SH3-like" evidence="4">
    <location>
        <begin position="329"/>
        <end position="396"/>
    </location>
</feature>
<dbReference type="PANTHER" id="PTHR32347">
    <property type="entry name" value="EFFLUX SYSTEM COMPONENT YKNX-RELATED"/>
    <property type="match status" value="1"/>
</dbReference>